<keyword evidence="1" id="KW-0472">Membrane</keyword>
<organism evidence="2 3">
    <name type="scientific">Bacteroides fragilis</name>
    <dbReference type="NCBI Taxonomy" id="817"/>
    <lineage>
        <taxon>Bacteria</taxon>
        <taxon>Pseudomonadati</taxon>
        <taxon>Bacteroidota</taxon>
        <taxon>Bacteroidia</taxon>
        <taxon>Bacteroidales</taxon>
        <taxon>Bacteroidaceae</taxon>
        <taxon>Bacteroides</taxon>
    </lineage>
</organism>
<dbReference type="AlphaFoldDB" id="A0A9Q4JKX8"/>
<evidence type="ECO:0000256" key="1">
    <source>
        <dbReference type="SAM" id="Phobius"/>
    </source>
</evidence>
<keyword evidence="1" id="KW-0812">Transmembrane</keyword>
<proteinExistence type="predicted"/>
<name>A0A9Q4JKX8_BACFG</name>
<evidence type="ECO:0000313" key="3">
    <source>
        <dbReference type="Proteomes" id="UP001079672"/>
    </source>
</evidence>
<feature type="transmembrane region" description="Helical" evidence="1">
    <location>
        <begin position="766"/>
        <end position="785"/>
    </location>
</feature>
<dbReference type="RefSeq" id="WP_188521380.1">
    <property type="nucleotide sequence ID" value="NZ_JACLQC010000038.1"/>
</dbReference>
<protein>
    <recommendedName>
        <fullName evidence="4">Transmembrane protein</fullName>
    </recommendedName>
</protein>
<keyword evidence="1" id="KW-1133">Transmembrane helix</keyword>
<comment type="caution">
    <text evidence="2">The sequence shown here is derived from an EMBL/GenBank/DDBJ whole genome shotgun (WGS) entry which is preliminary data.</text>
</comment>
<feature type="transmembrane region" description="Helical" evidence="1">
    <location>
        <begin position="689"/>
        <end position="710"/>
    </location>
</feature>
<evidence type="ECO:0008006" key="4">
    <source>
        <dbReference type="Google" id="ProtNLM"/>
    </source>
</evidence>
<gene>
    <name evidence="2" type="ORF">O1433_21595</name>
</gene>
<dbReference type="Proteomes" id="UP001079672">
    <property type="component" value="Unassembled WGS sequence"/>
</dbReference>
<feature type="transmembrane region" description="Helical" evidence="1">
    <location>
        <begin position="716"/>
        <end position="737"/>
    </location>
</feature>
<evidence type="ECO:0000313" key="2">
    <source>
        <dbReference type="EMBL" id="MCZ2690092.1"/>
    </source>
</evidence>
<dbReference type="EMBL" id="JAPTZU010000021">
    <property type="protein sequence ID" value="MCZ2690092.1"/>
    <property type="molecule type" value="Genomic_DNA"/>
</dbReference>
<accession>A0A9Q4JKX8</accession>
<reference evidence="2" key="1">
    <citation type="submission" date="2022-12" db="EMBL/GenBank/DDBJ databases">
        <title>Development of a Multilocus Sequence Typing Scheme for Bacteroides fragilis Based on Whole Genome Sequencing Data and Clinical Application.</title>
        <authorList>
            <person name="Nielsen F.D."/>
            <person name="Justesen U.S."/>
        </authorList>
    </citation>
    <scope>NUCLEOTIDE SEQUENCE</scope>
    <source>
        <strain evidence="2">BF_AM_ODE_DK_2015_4</strain>
    </source>
</reference>
<sequence length="805" mass="94079">MESTQLHIDQAFCLYEKLVKYQSDFVCRGIDNFLCSTIFKGNKLACVIFYYLYENLPKIREKIVANNSIQFKLPERYSSLCFDLSNEKLQIKSTEGNLVISALGDEKLLSLILNTLPSEAQKVELIKLEDQLNLISKFFEDRSGDTQPSLLPLTSSKSEERNSERLKNLFQYAEKTQDPKTFQRWYSEGIENISCKIFNEFVLSFTSAEYLRITNFTDKLGEFKTLLSYGKFDREIEIDENIPQLVHTIVVMAARYQLFCRQVESQLIRKPEELYFGLTRDIETELESTLPILGLGNYKVDSSKKFARLFASILDVGFIDHRFILEQITIERLIYALEIIKNTGEESFNITSWEINADDAHRLENIEQHYVHERIGATKLVLKLVYAKACTLWGKIHSFLKTSSDSESTLPFPAIKIIDRTHIQTPIEVTYDYSGAIETIKEQDNEQLGLNHACHNDMDRFNRQVTYIRMNHLWFKEKEERFENYKKLMPENVVELYKEYRSRKQGRNTENIIFFSDKFLVAALSVISKDIEMQLSKIGDTHIEPSDVLLKKVNSSIKLFRDLIEEMKKLAEFSEKFGLMKDQHLFENSFYAPNFNFVSTERAYLPVKFERKIYDRDRKRMQIEIKSNWLFIASTHYPPAYPNHYKRLYEKYDDKRREYSAMLYMELPSFLNRNTRQDIAKERNNSIQIMAIFATIMAFVTASVGALKILETSEGYAHFACIFTLSLLAFVAIIRLFSQVNNNLLFKIIGLALCVLSLNLTKYLFVQLFFCLIIYCIINHELHYTKGNKKDKTKKDVGEKGDNHS</sequence>